<feature type="region of interest" description="Disordered" evidence="1">
    <location>
        <begin position="53"/>
        <end position="76"/>
    </location>
</feature>
<evidence type="ECO:0000313" key="2">
    <source>
        <dbReference type="EMBL" id="KAL1489965.1"/>
    </source>
</evidence>
<dbReference type="Proteomes" id="UP001566132">
    <property type="component" value="Unassembled WGS sequence"/>
</dbReference>
<gene>
    <name evidence="2" type="ORF">ABEB36_013887</name>
</gene>
<evidence type="ECO:0000256" key="1">
    <source>
        <dbReference type="SAM" id="MobiDB-lite"/>
    </source>
</evidence>
<reference evidence="2 3" key="1">
    <citation type="submission" date="2024-05" db="EMBL/GenBank/DDBJ databases">
        <title>Genetic variation in Jamaican populations of the coffee berry borer (Hypothenemus hampei).</title>
        <authorList>
            <person name="Errbii M."/>
            <person name="Myrie A."/>
        </authorList>
    </citation>
    <scope>NUCLEOTIDE SEQUENCE [LARGE SCALE GENOMIC DNA]</scope>
    <source>
        <strain evidence="2">JA-Hopewell-2020-01-JO</strain>
        <tissue evidence="2">Whole body</tissue>
    </source>
</reference>
<name>A0ABD1E5Y3_HYPHA</name>
<feature type="compositionally biased region" description="Polar residues" evidence="1">
    <location>
        <begin position="58"/>
        <end position="68"/>
    </location>
</feature>
<sequence>MPKVYTPRPTFLPFFTTVLEVLSGDIVQWPHHSGLDVFDDSKMDSFQVDLDARKQKESQTSAQRSSTPGFFAITMQ</sequence>
<comment type="caution">
    <text evidence="2">The sequence shown here is derived from an EMBL/GenBank/DDBJ whole genome shotgun (WGS) entry which is preliminary data.</text>
</comment>
<evidence type="ECO:0000313" key="3">
    <source>
        <dbReference type="Proteomes" id="UP001566132"/>
    </source>
</evidence>
<dbReference type="EMBL" id="JBDJPC010000011">
    <property type="protein sequence ID" value="KAL1489965.1"/>
    <property type="molecule type" value="Genomic_DNA"/>
</dbReference>
<keyword evidence="3" id="KW-1185">Reference proteome</keyword>
<dbReference type="AlphaFoldDB" id="A0ABD1E5Y3"/>
<accession>A0ABD1E5Y3</accession>
<protein>
    <submittedName>
        <fullName evidence="2">Uncharacterized protein</fullName>
    </submittedName>
</protein>
<proteinExistence type="predicted"/>
<organism evidence="2 3">
    <name type="scientific">Hypothenemus hampei</name>
    <name type="common">Coffee berry borer</name>
    <dbReference type="NCBI Taxonomy" id="57062"/>
    <lineage>
        <taxon>Eukaryota</taxon>
        <taxon>Metazoa</taxon>
        <taxon>Ecdysozoa</taxon>
        <taxon>Arthropoda</taxon>
        <taxon>Hexapoda</taxon>
        <taxon>Insecta</taxon>
        <taxon>Pterygota</taxon>
        <taxon>Neoptera</taxon>
        <taxon>Endopterygota</taxon>
        <taxon>Coleoptera</taxon>
        <taxon>Polyphaga</taxon>
        <taxon>Cucujiformia</taxon>
        <taxon>Curculionidae</taxon>
        <taxon>Scolytinae</taxon>
        <taxon>Hypothenemus</taxon>
    </lineage>
</organism>